<accession>A0A6I6AKM2</accession>
<sequence>MINNRTRVSINAAFLKEIKDDNLKLYSLLENLRAFCSVDASLILNPEAFNMLVNDFRDQLAMHFTLEETFGYLDLADEVDEIIYTISGRLRKQHIDLYLEIASIADDVQDALYPELNENAYADQVSRLNDFYHAFQNHEALEFDLIMSVSYDHVRNQQNSNISDYEFSTRACP</sequence>
<dbReference type="RefSeq" id="WP_155366290.1">
    <property type="nucleotide sequence ID" value="NZ_CP043930.1"/>
</dbReference>
<name>A0A6I6AKM2_9PLAN</name>
<reference evidence="2 3" key="1">
    <citation type="submission" date="2019-09" db="EMBL/GenBank/DDBJ databases">
        <title>Gimesia benthica sp. nov., a novel bacterium isolated from deep-sea water of the Northwest Indian Ocean.</title>
        <authorList>
            <person name="Dai X."/>
        </authorList>
    </citation>
    <scope>NUCLEOTIDE SEQUENCE [LARGE SCALE GENOMIC DNA]</scope>
    <source>
        <strain evidence="2 3">E7</strain>
    </source>
</reference>
<evidence type="ECO:0000313" key="3">
    <source>
        <dbReference type="Proteomes" id="UP000427281"/>
    </source>
</evidence>
<gene>
    <name evidence="2" type="ORF">F1728_24465</name>
</gene>
<dbReference type="InterPro" id="IPR012312">
    <property type="entry name" value="Hemerythrin-like"/>
</dbReference>
<feature type="domain" description="Hemerythrin-like" evidence="1">
    <location>
        <begin position="15"/>
        <end position="142"/>
    </location>
</feature>
<evidence type="ECO:0000313" key="2">
    <source>
        <dbReference type="EMBL" id="QGQ25641.1"/>
    </source>
</evidence>
<dbReference type="AlphaFoldDB" id="A0A6I6AKM2"/>
<dbReference type="Pfam" id="PF01814">
    <property type="entry name" value="Hemerythrin"/>
    <property type="match status" value="1"/>
</dbReference>
<dbReference type="Proteomes" id="UP000427281">
    <property type="component" value="Chromosome"/>
</dbReference>
<evidence type="ECO:0000259" key="1">
    <source>
        <dbReference type="Pfam" id="PF01814"/>
    </source>
</evidence>
<organism evidence="2 3">
    <name type="scientific">Gimesia benthica</name>
    <dbReference type="NCBI Taxonomy" id="2608982"/>
    <lineage>
        <taxon>Bacteria</taxon>
        <taxon>Pseudomonadati</taxon>
        <taxon>Planctomycetota</taxon>
        <taxon>Planctomycetia</taxon>
        <taxon>Planctomycetales</taxon>
        <taxon>Planctomycetaceae</taxon>
        <taxon>Gimesia</taxon>
    </lineage>
</organism>
<dbReference type="KEGG" id="gim:F1728_24465"/>
<keyword evidence="3" id="KW-1185">Reference proteome</keyword>
<dbReference type="EMBL" id="CP043930">
    <property type="protein sequence ID" value="QGQ25641.1"/>
    <property type="molecule type" value="Genomic_DNA"/>
</dbReference>
<proteinExistence type="predicted"/>
<protein>
    <recommendedName>
        <fullName evidence="1">Hemerythrin-like domain-containing protein</fullName>
    </recommendedName>
</protein>